<dbReference type="Pfam" id="PF05235">
    <property type="entry name" value="CHAD"/>
    <property type="match status" value="1"/>
</dbReference>
<feature type="region of interest" description="Disordered" evidence="1">
    <location>
        <begin position="295"/>
        <end position="315"/>
    </location>
</feature>
<dbReference type="InterPro" id="IPR038186">
    <property type="entry name" value="CHAD_dom_sf"/>
</dbReference>
<dbReference type="InterPro" id="IPR007899">
    <property type="entry name" value="CHAD_dom"/>
</dbReference>
<reference evidence="3 4" key="1">
    <citation type="submission" date="2016-10" db="EMBL/GenBank/DDBJ databases">
        <authorList>
            <person name="Varghese N."/>
            <person name="Submissions S."/>
        </authorList>
    </citation>
    <scope>NUCLEOTIDE SEQUENCE [LARGE SCALE GENOMIC DNA]</scope>
    <source>
        <strain evidence="3 4">DSM 21822</strain>
    </source>
</reference>
<dbReference type="PANTHER" id="PTHR39339">
    <property type="entry name" value="SLR1444 PROTEIN"/>
    <property type="match status" value="1"/>
</dbReference>
<dbReference type="OrthoDB" id="9810907at2"/>
<dbReference type="Proteomes" id="UP000323300">
    <property type="component" value="Unassembled WGS sequence"/>
</dbReference>
<proteinExistence type="predicted"/>
<evidence type="ECO:0000313" key="4">
    <source>
        <dbReference type="Proteomes" id="UP000323300"/>
    </source>
</evidence>
<sequence length="315" mass="35197">MTYRIDPKLSLTGEIRRIAGVRIGKAVESLEASRTEPEKGLHNARKRFKELRALFALIRSGDRGFCRKENRRYRDIARTIAGPREATALIETLDRLAKEFPESCAGGELDNVRDALVARRERIAHDRADLGPVIDAAIASCGEGRMALHGVVLPDDPQLAADVLAEGSGRTLRHAARSLAAAAKRGKPEDFHNLRKAVKAHRMHLSLLRGVWPRPQKSRRKAVEALGDQLGDLNDIFVMRWLIDAEGRELGARKQLALLRRLLKRSEKRLRKTCLKDARRLFGEKRKPTLRKIADRYQSSAGNAPPQADTADVPA</sequence>
<evidence type="ECO:0000313" key="3">
    <source>
        <dbReference type="EMBL" id="SFK07394.1"/>
    </source>
</evidence>
<keyword evidence="4" id="KW-1185">Reference proteome</keyword>
<evidence type="ECO:0000256" key="1">
    <source>
        <dbReference type="SAM" id="MobiDB-lite"/>
    </source>
</evidence>
<name>A0A1I3WI71_9HYPH</name>
<dbReference type="PROSITE" id="PS51708">
    <property type="entry name" value="CHAD"/>
    <property type="match status" value="1"/>
</dbReference>
<protein>
    <submittedName>
        <fullName evidence="3">CHAD domain-containing protein</fullName>
    </submittedName>
</protein>
<dbReference type="Gene3D" id="1.40.20.10">
    <property type="entry name" value="CHAD domain"/>
    <property type="match status" value="1"/>
</dbReference>
<dbReference type="PANTHER" id="PTHR39339:SF1">
    <property type="entry name" value="CHAD DOMAIN-CONTAINING PROTEIN"/>
    <property type="match status" value="1"/>
</dbReference>
<feature type="domain" description="CHAD" evidence="2">
    <location>
        <begin position="8"/>
        <end position="287"/>
    </location>
</feature>
<dbReference type="SMART" id="SM00880">
    <property type="entry name" value="CHAD"/>
    <property type="match status" value="1"/>
</dbReference>
<dbReference type="RefSeq" id="WP_149758888.1">
    <property type="nucleotide sequence ID" value="NZ_BSPE01000028.1"/>
</dbReference>
<evidence type="ECO:0000259" key="2">
    <source>
        <dbReference type="PROSITE" id="PS51708"/>
    </source>
</evidence>
<gene>
    <name evidence="3" type="ORF">SAMN04488498_102261</name>
</gene>
<accession>A0A1I3WI71</accession>
<organism evidence="3 4">
    <name type="scientific">Neomesorhizobium albiziae</name>
    <dbReference type="NCBI Taxonomy" id="335020"/>
    <lineage>
        <taxon>Bacteria</taxon>
        <taxon>Pseudomonadati</taxon>
        <taxon>Pseudomonadota</taxon>
        <taxon>Alphaproteobacteria</taxon>
        <taxon>Hyphomicrobiales</taxon>
        <taxon>Phyllobacteriaceae</taxon>
        <taxon>Neomesorhizobium</taxon>
    </lineage>
</organism>
<dbReference type="AlphaFoldDB" id="A0A1I3WI71"/>
<dbReference type="EMBL" id="FOSL01000002">
    <property type="protein sequence ID" value="SFK07394.1"/>
    <property type="molecule type" value="Genomic_DNA"/>
</dbReference>